<dbReference type="SMART" id="SM00513">
    <property type="entry name" value="SAP"/>
    <property type="match status" value="1"/>
</dbReference>
<dbReference type="InterPro" id="IPR004018">
    <property type="entry name" value="RPEL_repeat"/>
</dbReference>
<feature type="compositionally biased region" description="Polar residues" evidence="9">
    <location>
        <begin position="194"/>
        <end position="204"/>
    </location>
</feature>
<evidence type="ECO:0000256" key="9">
    <source>
        <dbReference type="SAM" id="MobiDB-lite"/>
    </source>
</evidence>
<evidence type="ECO:0000256" key="2">
    <source>
        <dbReference type="ARBA" id="ARBA00022737"/>
    </source>
</evidence>
<feature type="compositionally biased region" description="Low complexity" evidence="9">
    <location>
        <begin position="965"/>
        <end position="979"/>
    </location>
</feature>
<dbReference type="InterPro" id="IPR043451">
    <property type="entry name" value="Myocardin-like"/>
</dbReference>
<comment type="subcellular location">
    <subcellularLocation>
        <location evidence="1">Nucleus</location>
    </subcellularLocation>
</comment>
<dbReference type="AlphaFoldDB" id="A0A437C9C4"/>
<evidence type="ECO:0000256" key="7">
    <source>
        <dbReference type="PROSITE-ProRule" id="PRU00401"/>
    </source>
</evidence>
<protein>
    <recommendedName>
        <fullName evidence="10">SAP domain-containing protein</fullName>
    </recommendedName>
</protein>
<dbReference type="GO" id="GO:0051145">
    <property type="term" value="P:smooth muscle cell differentiation"/>
    <property type="evidence" value="ECO:0007669"/>
    <property type="project" value="TreeGrafter"/>
</dbReference>
<dbReference type="Gene3D" id="6.10.150.10">
    <property type="match status" value="1"/>
</dbReference>
<dbReference type="SMART" id="SM00707">
    <property type="entry name" value="RPEL"/>
    <property type="match status" value="3"/>
</dbReference>
<keyword evidence="5" id="KW-0804">Transcription</keyword>
<dbReference type="InterPro" id="IPR036361">
    <property type="entry name" value="SAP_dom_sf"/>
</dbReference>
<feature type="compositionally biased region" description="Basic residues" evidence="9">
    <location>
        <begin position="284"/>
        <end position="299"/>
    </location>
</feature>
<dbReference type="Pfam" id="PF02755">
    <property type="entry name" value="RPEL"/>
    <property type="match status" value="2"/>
</dbReference>
<feature type="region of interest" description="Disordered" evidence="9">
    <location>
        <begin position="375"/>
        <end position="395"/>
    </location>
</feature>
<feature type="region of interest" description="Disordered" evidence="9">
    <location>
        <begin position="769"/>
        <end position="818"/>
    </location>
</feature>
<feature type="compositionally biased region" description="Pro residues" evidence="9">
    <location>
        <begin position="377"/>
        <end position="387"/>
    </location>
</feature>
<proteinExistence type="predicted"/>
<evidence type="ECO:0000256" key="4">
    <source>
        <dbReference type="ARBA" id="ARBA00023054"/>
    </source>
</evidence>
<dbReference type="Pfam" id="PF02037">
    <property type="entry name" value="SAP"/>
    <property type="match status" value="1"/>
</dbReference>
<dbReference type="GO" id="GO:0003713">
    <property type="term" value="F:transcription coactivator activity"/>
    <property type="evidence" value="ECO:0007669"/>
    <property type="project" value="TreeGrafter"/>
</dbReference>
<organism evidence="11 12">
    <name type="scientific">Oryzias javanicus</name>
    <name type="common">Javanese ricefish</name>
    <name type="synonym">Aplocheilus javanicus</name>
    <dbReference type="NCBI Taxonomy" id="123683"/>
    <lineage>
        <taxon>Eukaryota</taxon>
        <taxon>Metazoa</taxon>
        <taxon>Chordata</taxon>
        <taxon>Craniata</taxon>
        <taxon>Vertebrata</taxon>
        <taxon>Euteleostomi</taxon>
        <taxon>Actinopterygii</taxon>
        <taxon>Neopterygii</taxon>
        <taxon>Teleostei</taxon>
        <taxon>Neoteleostei</taxon>
        <taxon>Acanthomorphata</taxon>
        <taxon>Ovalentaria</taxon>
        <taxon>Atherinomorphae</taxon>
        <taxon>Beloniformes</taxon>
        <taxon>Adrianichthyidae</taxon>
        <taxon>Oryziinae</taxon>
        <taxon>Oryzias</taxon>
    </lineage>
</organism>
<evidence type="ECO:0000256" key="3">
    <source>
        <dbReference type="ARBA" id="ARBA00023015"/>
    </source>
</evidence>
<dbReference type="PROSITE" id="PS51073">
    <property type="entry name" value="RPEL"/>
    <property type="match status" value="3"/>
</dbReference>
<feature type="region of interest" description="Disordered" evidence="9">
    <location>
        <begin position="893"/>
        <end position="920"/>
    </location>
</feature>
<reference evidence="11 12" key="1">
    <citation type="submission" date="2018-11" db="EMBL/GenBank/DDBJ databases">
        <authorList>
            <person name="Lopez-Roques C."/>
            <person name="Donnadieu C."/>
            <person name="Bouchez O."/>
            <person name="Klopp C."/>
            <person name="Cabau C."/>
            <person name="Zahm M."/>
        </authorList>
    </citation>
    <scope>NUCLEOTIDE SEQUENCE [LARGE SCALE GENOMIC DNA]</scope>
    <source>
        <strain evidence="11">RS831</strain>
        <tissue evidence="11">Whole body</tissue>
    </source>
</reference>
<accession>A0A437C9C4</accession>
<keyword evidence="4 8" id="KW-0175">Coiled coil</keyword>
<dbReference type="PANTHER" id="PTHR22793:SF5">
    <property type="entry name" value="MYOCARDIN-RELATED TRANSCRIPTION FACTOR B"/>
    <property type="match status" value="1"/>
</dbReference>
<gene>
    <name evidence="11" type="ORF">OJAV_G00187740</name>
</gene>
<dbReference type="Gene3D" id="1.10.720.30">
    <property type="entry name" value="SAP domain"/>
    <property type="match status" value="1"/>
</dbReference>
<dbReference type="OrthoDB" id="197676at2759"/>
<feature type="compositionally biased region" description="Pro residues" evidence="9">
    <location>
        <begin position="242"/>
        <end position="256"/>
    </location>
</feature>
<dbReference type="SUPFAM" id="SSF68906">
    <property type="entry name" value="SAP domain"/>
    <property type="match status" value="1"/>
</dbReference>
<keyword evidence="3" id="KW-0805">Transcription regulation</keyword>
<dbReference type="FunFam" id="1.10.720.30:FF:000002">
    <property type="entry name" value="Myocardin related transcription factor A"/>
    <property type="match status" value="1"/>
</dbReference>
<feature type="repeat" description="RPEL" evidence="7">
    <location>
        <begin position="52"/>
        <end position="77"/>
    </location>
</feature>
<keyword evidence="6" id="KW-0539">Nucleus</keyword>
<feature type="compositionally biased region" description="Polar residues" evidence="9">
    <location>
        <begin position="634"/>
        <end position="653"/>
    </location>
</feature>
<keyword evidence="12" id="KW-1185">Reference proteome</keyword>
<feature type="compositionally biased region" description="Low complexity" evidence="9">
    <location>
        <begin position="908"/>
        <end position="920"/>
    </location>
</feature>
<evidence type="ECO:0000313" key="11">
    <source>
        <dbReference type="EMBL" id="RVE59349.1"/>
    </source>
</evidence>
<feature type="repeat" description="RPEL" evidence="7">
    <location>
        <begin position="140"/>
        <end position="165"/>
    </location>
</feature>
<evidence type="ECO:0000256" key="8">
    <source>
        <dbReference type="SAM" id="Coils"/>
    </source>
</evidence>
<sequence length="1026" mass="109897">MEAQASQGRLEAEGDCGMPNLLVPSPQSEAVTQDMEELSLQPTLPPLSERKNVLQLRLQQRRTREQLVDQGIMPPLKSPAAFHGQIRSLERARTENFLKHKIRSRPERAELVRMHILQETGAEPSLQATQMRLKRARLADNLNEKIAQRPGPMELVEKNILPVDSSVKQAIIVGQVNYPKVLDEDSYDAMSPEQPASQESQGSAPSPGESKMPETPSPGPASLPSSMMQTFPTPDFTKAVSPPEPAIRPAAPPAQPPAAAAAPPKPAPTLVKQSQQKAPSEKSRSKKNKERSKVKRLKYHQYVPPDQKQEASEAPMDSSYARLLQQQQLFLQLQILSQQQQQHYNYQTILPAPLKTVAEQSGGPGGLPTSIVVSLPAAPPPPPPPLPSAAARPNSRKPGVLPANLEEMKVAELKLELKLRGLPVSGTKTDLIERLKPFQDTFCAAASSAPPTSIPMEVTTTTAPAVVFPAQPAALETVNSTPPVSPTDPSAQNVGVSEAAPLLPPAGHGEKDRRLHEKERQIEELMRKLEQEQRLVEELKMQLEVEKRGQVGGEPPTLVSAPPSAVPAILNSVKMEGSLLANCSPNAAPIPSSVLSSQPLAPPLGAPLAPPLASVVKLEDVTVSSSKLQLPAQSQLVSVNTGAQRRSPSQTSPQPLPAVPNLQQFFISHHGGVSQVLGQPQTLLTATNQAGTQILLPVTLPNNGAAIQLPNASLQPVLQATVSSPGLVQTPQLQTTKVEMGPTSPSLLQTLTMCGSPARSELSPQCFLRSPPDERVSPQASPNHLVTNGQLAKSSPPQPPTFLLQPASLIAPPKTREPPRYEDAIKQSRNNLHINNASQVSMATSQHMDDLFDILIESGEIIPFMQQDAPAPLNKTLPAVTASVTTLPVNTVLSRPPPQIQTAPPPALGSASPSLPPLSSLATDNQLEAFLAGTPPASDPRTQGLMEELQAQLMEQQPYSPMDTSDLSFCDSSSPPSSLNMGLSDPALDNMEWLDLTMPPGPGGSLTPLGIPADFLDSHDLQLHWD</sequence>
<dbReference type="InterPro" id="IPR003034">
    <property type="entry name" value="SAP_dom"/>
</dbReference>
<feature type="compositionally biased region" description="Pro residues" evidence="9">
    <location>
        <begin position="895"/>
        <end position="907"/>
    </location>
</feature>
<dbReference type="PANTHER" id="PTHR22793">
    <property type="entry name" value="MYOCARDIN-RELATED TRANSCRIPTION FACTOR-RELATED"/>
    <property type="match status" value="1"/>
</dbReference>
<evidence type="ECO:0000313" key="12">
    <source>
        <dbReference type="Proteomes" id="UP000283210"/>
    </source>
</evidence>
<dbReference type="Proteomes" id="UP000283210">
    <property type="component" value="Chromosome 19"/>
</dbReference>
<feature type="domain" description="SAP" evidence="10">
    <location>
        <begin position="405"/>
        <end position="439"/>
    </location>
</feature>
<feature type="region of interest" description="Disordered" evidence="9">
    <location>
        <begin position="960"/>
        <end position="979"/>
    </location>
</feature>
<reference evidence="11 12" key="2">
    <citation type="submission" date="2019-01" db="EMBL/GenBank/DDBJ databases">
        <title>A chromosome length genome reference of the Java medaka (oryzias javanicus).</title>
        <authorList>
            <person name="Herpin A."/>
            <person name="Takehana Y."/>
            <person name="Naruse K."/>
            <person name="Ansai S."/>
            <person name="Kawaguchi M."/>
        </authorList>
    </citation>
    <scope>NUCLEOTIDE SEQUENCE [LARGE SCALE GENOMIC DNA]</scope>
    <source>
        <strain evidence="11">RS831</strain>
        <tissue evidence="11">Whole body</tissue>
    </source>
</reference>
<feature type="compositionally biased region" description="Polar residues" evidence="9">
    <location>
        <begin position="778"/>
        <end position="795"/>
    </location>
</feature>
<feature type="repeat" description="RPEL" evidence="7">
    <location>
        <begin position="96"/>
        <end position="121"/>
    </location>
</feature>
<evidence type="ECO:0000256" key="1">
    <source>
        <dbReference type="ARBA" id="ARBA00004123"/>
    </source>
</evidence>
<feature type="region of interest" description="Disordered" evidence="9">
    <location>
        <begin position="186"/>
        <end position="318"/>
    </location>
</feature>
<dbReference type="EMBL" id="CM012455">
    <property type="protein sequence ID" value="RVE59349.1"/>
    <property type="molecule type" value="Genomic_DNA"/>
</dbReference>
<evidence type="ECO:0000256" key="6">
    <source>
        <dbReference type="ARBA" id="ARBA00023242"/>
    </source>
</evidence>
<evidence type="ECO:0000259" key="10">
    <source>
        <dbReference type="PROSITE" id="PS50800"/>
    </source>
</evidence>
<feature type="coiled-coil region" evidence="8">
    <location>
        <begin position="508"/>
        <end position="549"/>
    </location>
</feature>
<name>A0A437C9C4_ORYJA</name>
<dbReference type="GO" id="GO:0005634">
    <property type="term" value="C:nucleus"/>
    <property type="evidence" value="ECO:0007669"/>
    <property type="project" value="UniProtKB-SubCell"/>
</dbReference>
<dbReference type="GO" id="GO:0045944">
    <property type="term" value="P:positive regulation of transcription by RNA polymerase II"/>
    <property type="evidence" value="ECO:0007669"/>
    <property type="project" value="TreeGrafter"/>
</dbReference>
<dbReference type="Gene3D" id="6.10.140.2040">
    <property type="match status" value="1"/>
</dbReference>
<dbReference type="PROSITE" id="PS50800">
    <property type="entry name" value="SAP"/>
    <property type="match status" value="1"/>
</dbReference>
<evidence type="ECO:0000256" key="5">
    <source>
        <dbReference type="ARBA" id="ARBA00023163"/>
    </source>
</evidence>
<dbReference type="OMA" id="LEMPQCF"/>
<feature type="compositionally biased region" description="Polar residues" evidence="9">
    <location>
        <begin position="223"/>
        <end position="232"/>
    </location>
</feature>
<feature type="region of interest" description="Disordered" evidence="9">
    <location>
        <begin position="634"/>
        <end position="658"/>
    </location>
</feature>
<keyword evidence="2" id="KW-0677">Repeat</keyword>